<dbReference type="EMBL" id="JACHMO010000001">
    <property type="protein sequence ID" value="MBB5808161.1"/>
    <property type="molecule type" value="Genomic_DNA"/>
</dbReference>
<feature type="compositionally biased region" description="Low complexity" evidence="1">
    <location>
        <begin position="183"/>
        <end position="198"/>
    </location>
</feature>
<feature type="compositionally biased region" description="Polar residues" evidence="1">
    <location>
        <begin position="170"/>
        <end position="182"/>
    </location>
</feature>
<feature type="compositionally biased region" description="Polar residues" evidence="1">
    <location>
        <begin position="272"/>
        <end position="282"/>
    </location>
</feature>
<feature type="compositionally biased region" description="Polar residues" evidence="1">
    <location>
        <begin position="252"/>
        <end position="262"/>
    </location>
</feature>
<evidence type="ECO:0000313" key="3">
    <source>
        <dbReference type="Proteomes" id="UP000552097"/>
    </source>
</evidence>
<accession>A0A7W9HU21</accession>
<sequence length="282" mass="29905">MARANRSHPVVDADGARTGRSRSGVPTSDASPGLFRSSRAQTSSTVSLPRTWPLSDSASLRLSSRARPSRHAAVAAWRSPQRRCWPPEAARSRARCRRVVSWSSSGSAWKRWSASTNAWDKASPRPTDTRHSLAWTSAAARRPGGTFSASRTGRTAAKPVRGAPTDLALSASSTRSRQAVSCSDSASAALRASSARSAVRTPRPMRLLAKTTRASARNLSTSSRRAEARATARSPSTRASSGARQRSRQAGTTSVLTSTSARASPLAATMQVPGSQSRVSLR</sequence>
<dbReference type="AlphaFoldDB" id="A0A7W9HU21"/>
<evidence type="ECO:0000256" key="1">
    <source>
        <dbReference type="SAM" id="MobiDB-lite"/>
    </source>
</evidence>
<protein>
    <submittedName>
        <fullName evidence="2">Uncharacterized protein</fullName>
    </submittedName>
</protein>
<keyword evidence="3" id="KW-1185">Reference proteome</keyword>
<feature type="compositionally biased region" description="Low complexity" evidence="1">
    <location>
        <begin position="231"/>
        <end position="251"/>
    </location>
</feature>
<feature type="compositionally biased region" description="Polar residues" evidence="1">
    <location>
        <begin position="38"/>
        <end position="48"/>
    </location>
</feature>
<feature type="region of interest" description="Disordered" evidence="1">
    <location>
        <begin position="140"/>
        <end position="282"/>
    </location>
</feature>
<gene>
    <name evidence="2" type="ORF">F4560_007929</name>
</gene>
<proteinExistence type="predicted"/>
<reference evidence="2 3" key="1">
    <citation type="submission" date="2020-08" db="EMBL/GenBank/DDBJ databases">
        <title>Sequencing the genomes of 1000 actinobacteria strains.</title>
        <authorList>
            <person name="Klenk H.-P."/>
        </authorList>
    </citation>
    <scope>NUCLEOTIDE SEQUENCE [LARGE SCALE GENOMIC DNA]</scope>
    <source>
        <strain evidence="2 3">DSM 45486</strain>
    </source>
</reference>
<feature type="region of interest" description="Disordered" evidence="1">
    <location>
        <begin position="1"/>
        <end position="52"/>
    </location>
</feature>
<organism evidence="2 3">
    <name type="scientific">Saccharothrix ecbatanensis</name>
    <dbReference type="NCBI Taxonomy" id="1105145"/>
    <lineage>
        <taxon>Bacteria</taxon>
        <taxon>Bacillati</taxon>
        <taxon>Actinomycetota</taxon>
        <taxon>Actinomycetes</taxon>
        <taxon>Pseudonocardiales</taxon>
        <taxon>Pseudonocardiaceae</taxon>
        <taxon>Saccharothrix</taxon>
    </lineage>
</organism>
<name>A0A7W9HU21_9PSEU</name>
<comment type="caution">
    <text evidence="2">The sequence shown here is derived from an EMBL/GenBank/DDBJ whole genome shotgun (WGS) entry which is preliminary data.</text>
</comment>
<evidence type="ECO:0000313" key="2">
    <source>
        <dbReference type="EMBL" id="MBB5808161.1"/>
    </source>
</evidence>
<dbReference type="Proteomes" id="UP000552097">
    <property type="component" value="Unassembled WGS sequence"/>
</dbReference>